<reference evidence="3 4" key="1">
    <citation type="journal article" date="2017" name="PLoS Biol.">
        <title>The sea cucumber genome provides insights into morphological evolution and visceral regeneration.</title>
        <authorList>
            <person name="Zhang X."/>
            <person name="Sun L."/>
            <person name="Yuan J."/>
            <person name="Sun Y."/>
            <person name="Gao Y."/>
            <person name="Zhang L."/>
            <person name="Li S."/>
            <person name="Dai H."/>
            <person name="Hamel J.F."/>
            <person name="Liu C."/>
            <person name="Yu Y."/>
            <person name="Liu S."/>
            <person name="Lin W."/>
            <person name="Guo K."/>
            <person name="Jin S."/>
            <person name="Xu P."/>
            <person name="Storey K.B."/>
            <person name="Huan P."/>
            <person name="Zhang T."/>
            <person name="Zhou Y."/>
            <person name="Zhang J."/>
            <person name="Lin C."/>
            <person name="Li X."/>
            <person name="Xing L."/>
            <person name="Huo D."/>
            <person name="Sun M."/>
            <person name="Wang L."/>
            <person name="Mercier A."/>
            <person name="Li F."/>
            <person name="Yang H."/>
            <person name="Xiang J."/>
        </authorList>
    </citation>
    <scope>NUCLEOTIDE SEQUENCE [LARGE SCALE GENOMIC DNA]</scope>
    <source>
        <strain evidence="3">Shaxun</strain>
        <tissue evidence="3">Muscle</tissue>
    </source>
</reference>
<dbReference type="PANTHER" id="PTHR33768">
    <property type="entry name" value="MIP11318P"/>
    <property type="match status" value="1"/>
</dbReference>
<dbReference type="InterPro" id="IPR038792">
    <property type="entry name" value="CFAP97D1/2"/>
</dbReference>
<dbReference type="AlphaFoldDB" id="A0A2G8JJQ9"/>
<dbReference type="InterPro" id="IPR029488">
    <property type="entry name" value="Hmw/CFAP97"/>
</dbReference>
<comment type="caution">
    <text evidence="3">The sequence shown here is derived from an EMBL/GenBank/DDBJ whole genome shotgun (WGS) entry which is preliminary data.</text>
</comment>
<keyword evidence="4" id="KW-1185">Reference proteome</keyword>
<comment type="similarity">
    <text evidence="1">Belongs to the CFAP97 family.</text>
</comment>
<feature type="compositionally biased region" description="Basic and acidic residues" evidence="2">
    <location>
        <begin position="210"/>
        <end position="242"/>
    </location>
</feature>
<protein>
    <submittedName>
        <fullName evidence="3">Uncharacterized protein</fullName>
    </submittedName>
</protein>
<evidence type="ECO:0000256" key="2">
    <source>
        <dbReference type="SAM" id="MobiDB-lite"/>
    </source>
</evidence>
<accession>A0A2G8JJQ9</accession>
<evidence type="ECO:0000313" key="4">
    <source>
        <dbReference type="Proteomes" id="UP000230750"/>
    </source>
</evidence>
<dbReference type="EMBL" id="MRZV01001768">
    <property type="protein sequence ID" value="PIK35986.1"/>
    <property type="molecule type" value="Genomic_DNA"/>
</dbReference>
<evidence type="ECO:0000313" key="3">
    <source>
        <dbReference type="EMBL" id="PIK35986.1"/>
    </source>
</evidence>
<dbReference type="Proteomes" id="UP000230750">
    <property type="component" value="Unassembled WGS sequence"/>
</dbReference>
<dbReference type="Pfam" id="PF13879">
    <property type="entry name" value="Hmw_CFAP97"/>
    <property type="match status" value="1"/>
</dbReference>
<name>A0A2G8JJQ9_STIJA</name>
<evidence type="ECO:0000256" key="1">
    <source>
        <dbReference type="ARBA" id="ARBA00008315"/>
    </source>
</evidence>
<dbReference type="PANTHER" id="PTHR33768:SF3">
    <property type="entry name" value="MIP11318P"/>
    <property type="match status" value="1"/>
</dbReference>
<feature type="region of interest" description="Disordered" evidence="2">
    <location>
        <begin position="166"/>
        <end position="242"/>
    </location>
</feature>
<dbReference type="OrthoDB" id="2163395at2759"/>
<dbReference type="STRING" id="307972.A0A2G8JJQ9"/>
<gene>
    <name evidence="3" type="ORF">BSL78_27188</name>
</gene>
<proteinExistence type="inferred from homology"/>
<organism evidence="3 4">
    <name type="scientific">Stichopus japonicus</name>
    <name type="common">Sea cucumber</name>
    <dbReference type="NCBI Taxonomy" id="307972"/>
    <lineage>
        <taxon>Eukaryota</taxon>
        <taxon>Metazoa</taxon>
        <taxon>Echinodermata</taxon>
        <taxon>Eleutherozoa</taxon>
        <taxon>Echinozoa</taxon>
        <taxon>Holothuroidea</taxon>
        <taxon>Aspidochirotacea</taxon>
        <taxon>Aspidochirotida</taxon>
        <taxon>Stichopodidae</taxon>
        <taxon>Apostichopus</taxon>
    </lineage>
</organism>
<sequence>MHKSYQSILPCQSRILKERWDRKYYDEHRDKVREAKSVVDTKPPTTYVHLHLKLKKLQLEEERLATVERDNRILLEKMSQIMRTKGRVDNHNDYISRSLNKEKRRRELIRVTQENQEILKRILAREPEYNHLEWDKEWEENENFMDNVSRYPRDWWELEKQEQEMRKQELKERRKKDSKKSKSKKRTKSREEKSPEAREEEQEEMEEKDEERPEDKHEDKSEEKDEEKSEGETKAEEAATTA</sequence>
<feature type="compositionally biased region" description="Basic residues" evidence="2">
    <location>
        <begin position="173"/>
        <end position="188"/>
    </location>
</feature>
<feature type="compositionally biased region" description="Acidic residues" evidence="2">
    <location>
        <begin position="198"/>
        <end position="209"/>
    </location>
</feature>